<name>A0ABQ6GEV5_9BACL</name>
<feature type="region of interest" description="Disordered" evidence="1">
    <location>
        <begin position="91"/>
        <end position="110"/>
    </location>
</feature>
<dbReference type="EMBL" id="BSSQ01000014">
    <property type="protein sequence ID" value="GLX69192.1"/>
    <property type="molecule type" value="Genomic_DNA"/>
</dbReference>
<evidence type="ECO:0000313" key="3">
    <source>
        <dbReference type="Proteomes" id="UP001157114"/>
    </source>
</evidence>
<proteinExistence type="predicted"/>
<sequence length="142" mass="15071">MKGALKWVLLGGVLVFIVLYGIEMSSSGIERIYGPIDNKGTSAIMSEDNAYNQTAADEEQVNAGTSGLSKEADRKIAQLEKELQEVRKIAEQNARHERLPGISSDSGEPTVNKVADGTAGLLQSVSNSGIRFIASLFGSVTG</sequence>
<gene>
    <name evidence="2" type="ORF">MU1_35370</name>
</gene>
<reference evidence="2 3" key="1">
    <citation type="submission" date="2023-03" db="EMBL/GenBank/DDBJ databases">
        <title>Draft genome sequence of the bacteria which degrade cell wall of Tricholomamatutake.</title>
        <authorList>
            <person name="Konishi Y."/>
            <person name="Fukuta Y."/>
            <person name="Shirasaka N."/>
        </authorList>
    </citation>
    <scope>NUCLEOTIDE SEQUENCE [LARGE SCALE GENOMIC DNA]</scope>
    <source>
        <strain evidence="3">mu1</strain>
    </source>
</reference>
<evidence type="ECO:0000313" key="2">
    <source>
        <dbReference type="EMBL" id="GLX69192.1"/>
    </source>
</evidence>
<dbReference type="Pfam" id="PF12438">
    <property type="entry name" value="DUF3679"/>
    <property type="match status" value="1"/>
</dbReference>
<dbReference type="InterPro" id="IPR020534">
    <property type="entry name" value="Uncharacterised_YqxA"/>
</dbReference>
<dbReference type="RefSeq" id="WP_284239972.1">
    <property type="nucleotide sequence ID" value="NZ_BSSQ01000014.1"/>
</dbReference>
<evidence type="ECO:0000256" key="1">
    <source>
        <dbReference type="SAM" id="MobiDB-lite"/>
    </source>
</evidence>
<keyword evidence="3" id="KW-1185">Reference proteome</keyword>
<organism evidence="2 3">
    <name type="scientific">Paenibacillus glycanilyticus</name>
    <dbReference type="NCBI Taxonomy" id="126569"/>
    <lineage>
        <taxon>Bacteria</taxon>
        <taxon>Bacillati</taxon>
        <taxon>Bacillota</taxon>
        <taxon>Bacilli</taxon>
        <taxon>Bacillales</taxon>
        <taxon>Paenibacillaceae</taxon>
        <taxon>Paenibacillus</taxon>
    </lineage>
</organism>
<comment type="caution">
    <text evidence="2">The sequence shown here is derived from an EMBL/GenBank/DDBJ whole genome shotgun (WGS) entry which is preliminary data.</text>
</comment>
<dbReference type="Proteomes" id="UP001157114">
    <property type="component" value="Unassembled WGS sequence"/>
</dbReference>
<accession>A0ABQ6GEV5</accession>
<protein>
    <submittedName>
        <fullName evidence="2">Uncharacterized protein</fullName>
    </submittedName>
</protein>